<keyword evidence="2" id="KW-1185">Reference proteome</keyword>
<organism evidence="1 2">
    <name type="scientific">Decorospora gaudefroyi</name>
    <dbReference type="NCBI Taxonomy" id="184978"/>
    <lineage>
        <taxon>Eukaryota</taxon>
        <taxon>Fungi</taxon>
        <taxon>Dikarya</taxon>
        <taxon>Ascomycota</taxon>
        <taxon>Pezizomycotina</taxon>
        <taxon>Dothideomycetes</taxon>
        <taxon>Pleosporomycetidae</taxon>
        <taxon>Pleosporales</taxon>
        <taxon>Pleosporineae</taxon>
        <taxon>Pleosporaceae</taxon>
        <taxon>Decorospora</taxon>
    </lineage>
</organism>
<protein>
    <submittedName>
        <fullName evidence="1">Uncharacterized protein</fullName>
    </submittedName>
</protein>
<dbReference type="Proteomes" id="UP000800040">
    <property type="component" value="Unassembled WGS sequence"/>
</dbReference>
<proteinExistence type="predicted"/>
<dbReference type="OrthoDB" id="3801236at2759"/>
<dbReference type="AlphaFoldDB" id="A0A6A5KGR0"/>
<name>A0A6A5KGR0_9PLEO</name>
<reference evidence="1" key="1">
    <citation type="submission" date="2020-01" db="EMBL/GenBank/DDBJ databases">
        <authorList>
            <consortium name="DOE Joint Genome Institute"/>
            <person name="Haridas S."/>
            <person name="Albert R."/>
            <person name="Binder M."/>
            <person name="Bloem J."/>
            <person name="Labutti K."/>
            <person name="Salamov A."/>
            <person name="Andreopoulos B."/>
            <person name="Baker S.E."/>
            <person name="Barry K."/>
            <person name="Bills G."/>
            <person name="Bluhm B.H."/>
            <person name="Cannon C."/>
            <person name="Castanera R."/>
            <person name="Culley D.E."/>
            <person name="Daum C."/>
            <person name="Ezra D."/>
            <person name="Gonzalez J.B."/>
            <person name="Henrissat B."/>
            <person name="Kuo A."/>
            <person name="Liang C."/>
            <person name="Lipzen A."/>
            <person name="Lutzoni F."/>
            <person name="Magnuson J."/>
            <person name="Mondo S."/>
            <person name="Nolan M."/>
            <person name="Ohm R."/>
            <person name="Pangilinan J."/>
            <person name="Park H.-J."/>
            <person name="Ramirez L."/>
            <person name="Alfaro M."/>
            <person name="Sun H."/>
            <person name="Tritt A."/>
            <person name="Yoshinaga Y."/>
            <person name="Zwiers L.-H."/>
            <person name="Turgeon B.G."/>
            <person name="Goodwin S.B."/>
            <person name="Spatafora J.W."/>
            <person name="Crous P.W."/>
            <person name="Grigoriev I.V."/>
        </authorList>
    </citation>
    <scope>NUCLEOTIDE SEQUENCE</scope>
    <source>
        <strain evidence="1">P77</strain>
    </source>
</reference>
<evidence type="ECO:0000313" key="1">
    <source>
        <dbReference type="EMBL" id="KAF1834806.1"/>
    </source>
</evidence>
<dbReference type="EMBL" id="ML975297">
    <property type="protein sequence ID" value="KAF1834806.1"/>
    <property type="molecule type" value="Genomic_DNA"/>
</dbReference>
<sequence length="288" mass="33196">MISKSPPEISLRDREVIEIHWPMIIPERASFVVSSSQPLEVFTTWPIKIHALSPVHIWCDRKLKIMPAGPATPGFARGWAKLPNELKLAILRCNLVFPASIWPANVNTVIRTELLPYLRMTPDIAEIARTVFFQENRFIMQFSPSTAAAVSLLARPSISMRPLFRRITVLTRLSSLDWQIIRLMSKPLRAGFTNLVHLRVRCLVWEITEHLIGPSDMPHNRTKELIEQKEQQFRARRGPAIKLPFDGAITFDISGHIPTGIQETDELHWEWMRNLEYLVIESLLFAQR</sequence>
<evidence type="ECO:0000313" key="2">
    <source>
        <dbReference type="Proteomes" id="UP000800040"/>
    </source>
</evidence>
<accession>A0A6A5KGR0</accession>
<gene>
    <name evidence="1" type="ORF">BDW02DRAFT_597930</name>
</gene>